<dbReference type="EMBL" id="OD565060">
    <property type="protein sequence ID" value="CAD7440706.1"/>
    <property type="molecule type" value="Genomic_DNA"/>
</dbReference>
<protein>
    <submittedName>
        <fullName evidence="2">Uncharacterized protein</fullName>
    </submittedName>
</protein>
<sequence length="248" mass="27081">MLVSVADSVTRAAGVRSATGQLPPLQLEGKHSLGRSPADTLTTDLTHKGSVGVGRPLLRLAVRGHAATSHRADSIKVRHQDEIVFVMMRWRVLSDRDPRQPSLLTAYTLSPHTAGSHLVSSETNTDTPSSPNKNKGAININERRIASPFVACSVQRFNGYYGSRDVCSTLRHAATKCLVAKQNVAFVLDMLALSQRTRMVSELHENAFLPRFLPQPPPTQVRRDAPKGNNSSLEASKVPAWKSHKTVP</sequence>
<feature type="region of interest" description="Disordered" evidence="1">
    <location>
        <begin position="114"/>
        <end position="139"/>
    </location>
</feature>
<feature type="compositionally biased region" description="Polar residues" evidence="1">
    <location>
        <begin position="114"/>
        <end position="133"/>
    </location>
</feature>
<evidence type="ECO:0000256" key="1">
    <source>
        <dbReference type="SAM" id="MobiDB-lite"/>
    </source>
</evidence>
<dbReference type="AlphaFoldDB" id="A0A7R9ETG5"/>
<reference evidence="2" key="1">
    <citation type="submission" date="2020-11" db="EMBL/GenBank/DDBJ databases">
        <authorList>
            <person name="Tran Van P."/>
        </authorList>
    </citation>
    <scope>NUCLEOTIDE SEQUENCE</scope>
</reference>
<feature type="region of interest" description="Disordered" evidence="1">
    <location>
        <begin position="211"/>
        <end position="248"/>
    </location>
</feature>
<name>A0A7R9ETG5_9NEOP</name>
<accession>A0A7R9ETG5</accession>
<gene>
    <name evidence="2" type="ORF">TBIB3V08_LOCUS3198</name>
</gene>
<evidence type="ECO:0000313" key="2">
    <source>
        <dbReference type="EMBL" id="CAD7440706.1"/>
    </source>
</evidence>
<organism evidence="2">
    <name type="scientific">Timema bartmani</name>
    <dbReference type="NCBI Taxonomy" id="61472"/>
    <lineage>
        <taxon>Eukaryota</taxon>
        <taxon>Metazoa</taxon>
        <taxon>Ecdysozoa</taxon>
        <taxon>Arthropoda</taxon>
        <taxon>Hexapoda</taxon>
        <taxon>Insecta</taxon>
        <taxon>Pterygota</taxon>
        <taxon>Neoptera</taxon>
        <taxon>Polyneoptera</taxon>
        <taxon>Phasmatodea</taxon>
        <taxon>Timematodea</taxon>
        <taxon>Timematoidea</taxon>
        <taxon>Timematidae</taxon>
        <taxon>Timema</taxon>
    </lineage>
</organism>
<proteinExistence type="predicted"/>